<comment type="catalytic activity">
    <reaction evidence="1">
        <text>ATP + protein L-histidine = ADP + protein N-phospho-L-histidine.</text>
        <dbReference type="EC" id="2.7.13.3"/>
    </reaction>
</comment>
<dbReference type="Pfam" id="PF02518">
    <property type="entry name" value="HATPase_c"/>
    <property type="match status" value="1"/>
</dbReference>
<dbReference type="EC" id="2.7.13.3" evidence="2"/>
<name>A0A140KZ65_9FIRM</name>
<sequence>MVANRKKLEKLFIVCIFTAFTGQVYLNPFSSGFRFSFSVSALSLMLMYFKDISVLTATNAVGISIFFFRTFVYMLGNPEGDMATAVSLYAPGAIFYSLYGILFEMMNVRDKLNKPEQLVIALWFCDSISNIVEVVLRKNRIDQPFEGVVLAMILMGIMRSLVTLSIYYITSYYMSRYEREQKDKKYKELIFFMASLKSELFFLRKSIVDIEEAMKKSYRLYEQLQDTHLKDDALLVAKDIHEVKKDYIRVVSGIEKTLSEENENLHMSMKEIYHIIKDNTQKLIDLNGKNIHLHFHYEQNFLTGDFYQLISVLNNLIINAIEAIEDTGSIVITQEIANEDCIFKIADTGKGIDASDMDLIFEPGFSTKFNPTTGEMSTGIGLTHVKHIMENHFQGSISVSSEKGVGTVFTVHIPLSKIMHRKW</sequence>
<keyword evidence="6" id="KW-1133">Transmembrane helix</keyword>
<evidence type="ECO:0000313" key="8">
    <source>
        <dbReference type="EMBL" id="KXG73590.1"/>
    </source>
</evidence>
<dbReference type="STRING" id="520762.AN619_30760"/>
<proteinExistence type="predicted"/>
<feature type="domain" description="Histidine kinase" evidence="7">
    <location>
        <begin position="240"/>
        <end position="417"/>
    </location>
</feature>
<dbReference type="InterPro" id="IPR003594">
    <property type="entry name" value="HATPase_dom"/>
</dbReference>
<feature type="transmembrane region" description="Helical" evidence="6">
    <location>
        <begin position="56"/>
        <end position="76"/>
    </location>
</feature>
<dbReference type="RefSeq" id="WP_068558135.1">
    <property type="nucleotide sequence ID" value="NZ_LOEE01000107.1"/>
</dbReference>
<evidence type="ECO:0000256" key="1">
    <source>
        <dbReference type="ARBA" id="ARBA00000085"/>
    </source>
</evidence>
<evidence type="ECO:0000313" key="9">
    <source>
        <dbReference type="Proteomes" id="UP000070456"/>
    </source>
</evidence>
<dbReference type="PRINTS" id="PR00344">
    <property type="entry name" value="BCTRLSENSOR"/>
</dbReference>
<gene>
    <name evidence="8" type="primary">glnK</name>
    <name evidence="8" type="ORF">AN619_30760</name>
</gene>
<protein>
    <recommendedName>
        <fullName evidence="2">histidine kinase</fullName>
        <ecNumber evidence="2">2.7.13.3</ecNumber>
    </recommendedName>
</protein>
<dbReference type="InterPro" id="IPR005467">
    <property type="entry name" value="His_kinase_dom"/>
</dbReference>
<keyword evidence="4 8" id="KW-0418">Kinase</keyword>
<dbReference type="PROSITE" id="PS50109">
    <property type="entry name" value="HIS_KIN"/>
    <property type="match status" value="1"/>
</dbReference>
<feature type="transmembrane region" description="Helical" evidence="6">
    <location>
        <begin position="88"/>
        <end position="106"/>
    </location>
</feature>
<evidence type="ECO:0000256" key="4">
    <source>
        <dbReference type="ARBA" id="ARBA00022777"/>
    </source>
</evidence>
<dbReference type="Gene3D" id="3.30.565.10">
    <property type="entry name" value="Histidine kinase-like ATPase, C-terminal domain"/>
    <property type="match status" value="1"/>
</dbReference>
<dbReference type="SUPFAM" id="SSF55874">
    <property type="entry name" value="ATPase domain of HSP90 chaperone/DNA topoisomerase II/histidine kinase"/>
    <property type="match status" value="1"/>
</dbReference>
<accession>A0A140KZ65</accession>
<dbReference type="OrthoDB" id="1791938at2"/>
<evidence type="ECO:0000256" key="5">
    <source>
        <dbReference type="ARBA" id="ARBA00023012"/>
    </source>
</evidence>
<feature type="transmembrane region" description="Helical" evidence="6">
    <location>
        <begin position="7"/>
        <end position="26"/>
    </location>
</feature>
<dbReference type="PANTHER" id="PTHR43547">
    <property type="entry name" value="TWO-COMPONENT HISTIDINE KINASE"/>
    <property type="match status" value="1"/>
</dbReference>
<dbReference type="AlphaFoldDB" id="A0A140KZ65"/>
<comment type="caution">
    <text evidence="8">The sequence shown here is derived from an EMBL/GenBank/DDBJ whole genome shotgun (WGS) entry which is preliminary data.</text>
</comment>
<evidence type="ECO:0000256" key="3">
    <source>
        <dbReference type="ARBA" id="ARBA00022553"/>
    </source>
</evidence>
<evidence type="ECO:0000256" key="2">
    <source>
        <dbReference type="ARBA" id="ARBA00012438"/>
    </source>
</evidence>
<dbReference type="InterPro" id="IPR004358">
    <property type="entry name" value="Sig_transdc_His_kin-like_C"/>
</dbReference>
<reference evidence="8 9" key="1">
    <citation type="submission" date="2015-12" db="EMBL/GenBank/DDBJ databases">
        <title>Draft genome sequence of the thermoanaerobe Thermotalea metallivorans, an isolate from the runoff channel of the Great Artesian Basin, Australia.</title>
        <authorList>
            <person name="Patel B.K."/>
        </authorList>
    </citation>
    <scope>NUCLEOTIDE SEQUENCE [LARGE SCALE GENOMIC DNA]</scope>
    <source>
        <strain evidence="8 9">B2-1</strain>
    </source>
</reference>
<keyword evidence="8" id="KW-0808">Transferase</keyword>
<keyword evidence="3" id="KW-0597">Phosphoprotein</keyword>
<keyword evidence="6" id="KW-0812">Transmembrane</keyword>
<dbReference type="PANTHER" id="PTHR43547:SF2">
    <property type="entry name" value="HYBRID SIGNAL TRANSDUCTION HISTIDINE KINASE C"/>
    <property type="match status" value="1"/>
</dbReference>
<evidence type="ECO:0000256" key="6">
    <source>
        <dbReference type="SAM" id="Phobius"/>
    </source>
</evidence>
<feature type="transmembrane region" description="Helical" evidence="6">
    <location>
        <begin position="148"/>
        <end position="169"/>
    </location>
</feature>
<organism evidence="8 9">
    <name type="scientific">Thermotalea metallivorans</name>
    <dbReference type="NCBI Taxonomy" id="520762"/>
    <lineage>
        <taxon>Bacteria</taxon>
        <taxon>Bacillati</taxon>
        <taxon>Bacillota</taxon>
        <taxon>Clostridia</taxon>
        <taxon>Peptostreptococcales</taxon>
        <taxon>Thermotaleaceae</taxon>
        <taxon>Thermotalea</taxon>
    </lineage>
</organism>
<dbReference type="InterPro" id="IPR036890">
    <property type="entry name" value="HATPase_C_sf"/>
</dbReference>
<evidence type="ECO:0000259" key="7">
    <source>
        <dbReference type="PROSITE" id="PS50109"/>
    </source>
</evidence>
<dbReference type="GO" id="GO:0000155">
    <property type="term" value="F:phosphorelay sensor kinase activity"/>
    <property type="evidence" value="ECO:0007669"/>
    <property type="project" value="TreeGrafter"/>
</dbReference>
<dbReference type="EMBL" id="LOEE01000107">
    <property type="protein sequence ID" value="KXG73590.1"/>
    <property type="molecule type" value="Genomic_DNA"/>
</dbReference>
<dbReference type="SMART" id="SM00387">
    <property type="entry name" value="HATPase_c"/>
    <property type="match status" value="1"/>
</dbReference>
<keyword evidence="5" id="KW-0902">Two-component regulatory system</keyword>
<dbReference type="CDD" id="cd00075">
    <property type="entry name" value="HATPase"/>
    <property type="match status" value="1"/>
</dbReference>
<keyword evidence="9" id="KW-1185">Reference proteome</keyword>
<keyword evidence="6" id="KW-0472">Membrane</keyword>
<dbReference type="Proteomes" id="UP000070456">
    <property type="component" value="Unassembled WGS sequence"/>
</dbReference>